<gene>
    <name evidence="2" type="ORF">DWW07_16600</name>
</gene>
<accession>A0A395X6I5</accession>
<dbReference type="Proteomes" id="UP000265828">
    <property type="component" value="Unassembled WGS sequence"/>
</dbReference>
<dbReference type="RefSeq" id="WP_118037270.1">
    <property type="nucleotide sequence ID" value="NZ_QRYY01000017.1"/>
</dbReference>
<organism evidence="2 3">
    <name type="scientific">Blautia obeum</name>
    <dbReference type="NCBI Taxonomy" id="40520"/>
    <lineage>
        <taxon>Bacteria</taxon>
        <taxon>Bacillati</taxon>
        <taxon>Bacillota</taxon>
        <taxon>Clostridia</taxon>
        <taxon>Lachnospirales</taxon>
        <taxon>Lachnospiraceae</taxon>
        <taxon>Blautia</taxon>
    </lineage>
</organism>
<dbReference type="AlphaFoldDB" id="A0A395X6I5"/>
<protein>
    <submittedName>
        <fullName evidence="2">Uncharacterized protein</fullName>
    </submittedName>
</protein>
<evidence type="ECO:0000313" key="3">
    <source>
        <dbReference type="Proteomes" id="UP000265828"/>
    </source>
</evidence>
<feature type="compositionally biased region" description="Basic and acidic residues" evidence="1">
    <location>
        <begin position="224"/>
        <end position="250"/>
    </location>
</feature>
<reference evidence="2 3" key="1">
    <citation type="submission" date="2018-08" db="EMBL/GenBank/DDBJ databases">
        <title>A genome reference for cultivated species of the human gut microbiota.</title>
        <authorList>
            <person name="Zou Y."/>
            <person name="Xue W."/>
            <person name="Luo G."/>
        </authorList>
    </citation>
    <scope>NUCLEOTIDE SEQUENCE [LARGE SCALE GENOMIC DNA]</scope>
    <source>
        <strain evidence="2 3">AF14-23</strain>
    </source>
</reference>
<evidence type="ECO:0000313" key="2">
    <source>
        <dbReference type="EMBL" id="RGV60551.1"/>
    </source>
</evidence>
<name>A0A395X6I5_9FIRM</name>
<comment type="caution">
    <text evidence="2">The sequence shown here is derived from an EMBL/GenBank/DDBJ whole genome shotgun (WGS) entry which is preliminary data.</text>
</comment>
<evidence type="ECO:0000256" key="1">
    <source>
        <dbReference type="SAM" id="MobiDB-lite"/>
    </source>
</evidence>
<proteinExistence type="predicted"/>
<dbReference type="EMBL" id="QRZI01000017">
    <property type="protein sequence ID" value="RGV60551.1"/>
    <property type="molecule type" value="Genomic_DNA"/>
</dbReference>
<feature type="compositionally biased region" description="Basic and acidic residues" evidence="1">
    <location>
        <begin position="196"/>
        <end position="212"/>
    </location>
</feature>
<sequence length="265" mass="30087">MRHKKQAGAGDFFFCLMFLSGKKGPIMLNEIIKTAEELNTAALHYRQSGNMDGVRELAKAYAVSQKQTEKFIQGSRYRLVDIPIEERKFANASEKLRAEMFALKDAGFADIIGQYLVNLAKTDSALNAQVLKKHKMLQRCLDYVTQKAYNIALEGAKKKGENGIRANTGLALSGDQVFPWVLEYYAKDDEKEIAEKEQEEKKKIQKEWDSVNKRTKTIPKNQGTKKDSEVHPKEAAEQEEKHISSKKSKDSGQMSLFDMMQPKES</sequence>
<feature type="region of interest" description="Disordered" evidence="1">
    <location>
        <begin position="196"/>
        <end position="265"/>
    </location>
</feature>